<dbReference type="RefSeq" id="WP_171441636.1">
    <property type="nucleotide sequence ID" value="NZ_JABFNS010000003.1"/>
</dbReference>
<organism evidence="1 2">
    <name type="scientific">Myxococcus xanthus</name>
    <dbReference type="NCBI Taxonomy" id="34"/>
    <lineage>
        <taxon>Bacteria</taxon>
        <taxon>Pseudomonadati</taxon>
        <taxon>Myxococcota</taxon>
        <taxon>Myxococcia</taxon>
        <taxon>Myxococcales</taxon>
        <taxon>Cystobacterineae</taxon>
        <taxon>Myxococcaceae</taxon>
        <taxon>Myxococcus</taxon>
    </lineage>
</organism>
<reference evidence="1 2" key="1">
    <citation type="submission" date="2020-05" db="EMBL/GenBank/DDBJ databases">
        <authorList>
            <person name="Whitworth D."/>
        </authorList>
    </citation>
    <scope>NUCLEOTIDE SEQUENCE [LARGE SCALE GENOMIC DNA]</scope>
    <source>
        <strain evidence="1 2">AM005</strain>
    </source>
</reference>
<proteinExistence type="predicted"/>
<evidence type="ECO:0000313" key="2">
    <source>
        <dbReference type="Proteomes" id="UP000533080"/>
    </source>
</evidence>
<dbReference type="AlphaFoldDB" id="A0A7Y4IIB1"/>
<accession>A0A7Y4IIB1</accession>
<protein>
    <submittedName>
        <fullName evidence="1">Uncharacterized protein</fullName>
    </submittedName>
</protein>
<gene>
    <name evidence="1" type="ORF">HNV28_13570</name>
</gene>
<sequence>MFFGRSSENPTFIPHDQISTAVQDLIKETDRELVLVTPYFKPWNHLQTAIRAPEPVNADETVSSRNY</sequence>
<evidence type="ECO:0000313" key="1">
    <source>
        <dbReference type="EMBL" id="NOJ79355.1"/>
    </source>
</evidence>
<dbReference type="Proteomes" id="UP000533080">
    <property type="component" value="Unassembled WGS sequence"/>
</dbReference>
<name>A0A7Y4IIB1_MYXXA</name>
<comment type="caution">
    <text evidence="1">The sequence shown here is derived from an EMBL/GenBank/DDBJ whole genome shotgun (WGS) entry which is preliminary data.</text>
</comment>
<dbReference type="EMBL" id="JABFNT010000037">
    <property type="protein sequence ID" value="NOJ79355.1"/>
    <property type="molecule type" value="Genomic_DNA"/>
</dbReference>